<keyword evidence="2" id="KW-1185">Reference proteome</keyword>
<protein>
    <submittedName>
        <fullName evidence="1">Uncharacterized protein</fullName>
    </submittedName>
</protein>
<dbReference type="Proteomes" id="UP000799766">
    <property type="component" value="Unassembled WGS sequence"/>
</dbReference>
<dbReference type="EMBL" id="MU001672">
    <property type="protein sequence ID" value="KAF2460982.1"/>
    <property type="molecule type" value="Genomic_DNA"/>
</dbReference>
<evidence type="ECO:0000313" key="1">
    <source>
        <dbReference type="EMBL" id="KAF2460982.1"/>
    </source>
</evidence>
<name>A0A6A6PAY2_9PEZI</name>
<evidence type="ECO:0000313" key="2">
    <source>
        <dbReference type="Proteomes" id="UP000799766"/>
    </source>
</evidence>
<accession>A0A6A6PAY2</accession>
<proteinExistence type="predicted"/>
<organism evidence="1 2">
    <name type="scientific">Lineolata rhizophorae</name>
    <dbReference type="NCBI Taxonomy" id="578093"/>
    <lineage>
        <taxon>Eukaryota</taxon>
        <taxon>Fungi</taxon>
        <taxon>Dikarya</taxon>
        <taxon>Ascomycota</taxon>
        <taxon>Pezizomycotina</taxon>
        <taxon>Dothideomycetes</taxon>
        <taxon>Dothideomycetes incertae sedis</taxon>
        <taxon>Lineolatales</taxon>
        <taxon>Lineolataceae</taxon>
        <taxon>Lineolata</taxon>
    </lineage>
</organism>
<gene>
    <name evidence="1" type="ORF">BDY21DRAFT_333980</name>
</gene>
<sequence>MYVPTYMIRRAAQTASLPSRTRYAHVALGCERAQFGAHFAVVSRPDSDFGRRHPPSLPPPPWPPGAARCFFEHKPSHGRNCDSQTARIHVPPVRTHMAVRAVDGGGMPKLAVKPRQGALAFLFRFPLSAEMQSSRRIACCYRHTAGNLRARKATAPPVRGFAPLPRKLTTRTLLSHPLRRFTNALRVHVRGSLREAMVRGKARRKSGS</sequence>
<dbReference type="AlphaFoldDB" id="A0A6A6PAY2"/>
<reference evidence="1" key="1">
    <citation type="journal article" date="2020" name="Stud. Mycol.">
        <title>101 Dothideomycetes genomes: a test case for predicting lifestyles and emergence of pathogens.</title>
        <authorList>
            <person name="Haridas S."/>
            <person name="Albert R."/>
            <person name="Binder M."/>
            <person name="Bloem J."/>
            <person name="Labutti K."/>
            <person name="Salamov A."/>
            <person name="Andreopoulos B."/>
            <person name="Baker S."/>
            <person name="Barry K."/>
            <person name="Bills G."/>
            <person name="Bluhm B."/>
            <person name="Cannon C."/>
            <person name="Castanera R."/>
            <person name="Culley D."/>
            <person name="Daum C."/>
            <person name="Ezra D."/>
            <person name="Gonzalez J."/>
            <person name="Henrissat B."/>
            <person name="Kuo A."/>
            <person name="Liang C."/>
            <person name="Lipzen A."/>
            <person name="Lutzoni F."/>
            <person name="Magnuson J."/>
            <person name="Mondo S."/>
            <person name="Nolan M."/>
            <person name="Ohm R."/>
            <person name="Pangilinan J."/>
            <person name="Park H.-J."/>
            <person name="Ramirez L."/>
            <person name="Alfaro M."/>
            <person name="Sun H."/>
            <person name="Tritt A."/>
            <person name="Yoshinaga Y."/>
            <person name="Zwiers L.-H."/>
            <person name="Turgeon B."/>
            <person name="Goodwin S."/>
            <person name="Spatafora J."/>
            <person name="Crous P."/>
            <person name="Grigoriev I."/>
        </authorList>
    </citation>
    <scope>NUCLEOTIDE SEQUENCE</scope>
    <source>
        <strain evidence="1">ATCC 16933</strain>
    </source>
</reference>